<evidence type="ECO:0000256" key="4">
    <source>
        <dbReference type="ARBA" id="ARBA00023125"/>
    </source>
</evidence>
<feature type="domain" description="HTH gntR-type" evidence="6">
    <location>
        <begin position="14"/>
        <end position="82"/>
    </location>
</feature>
<protein>
    <submittedName>
        <fullName evidence="7">Aspartate aminotransferase</fullName>
    </submittedName>
</protein>
<dbReference type="AlphaFoldDB" id="A0A225NSZ6"/>
<sequence length="482" mass="52592">MDTIWSAPLKDVKGPKYELVAEKIRGQVASGVLQPGAKLPPVRELAYRLGITPGTVSRAYGLLTDEGILRGEVGRGTFVAEPHPDDPICPDHDMDPDARAWQALEIDVIAHGSGGSDGDDVNLFSPHLPSVGQARLIRDLLGQVAQDPPSGLMHYPSRIGSLPAREAVVRWLGDAPIGAVTPEDIVLTNGGQNAISLILQAMLRGRRPVVLVEELAYPGFRRAAELLRAEVIPVAMDGDGLIPEAVEAAARGCDAQVLCTSPEIHNPTLIYTPLHRRKALAEVARRLDLQIIEDDCYQIRRAETPSYRMIAPERTWYVTSISKSLTPALRVGFAVAPEQGAAPLRRAAEYGFFGLATPLTDLTALLLAHPKIRRLGDEMANVVGRYVHSAVNILGRYDLRWRPEAAFLWLMLPKGWRAGAFCRAAEARGVQLRSAEDFAPRSVNTPHAVRFAVNAGIPLSQFEDALRRLADLLDNPPERIEV</sequence>
<dbReference type="Pfam" id="PF00155">
    <property type="entry name" value="Aminotran_1_2"/>
    <property type="match status" value="1"/>
</dbReference>
<proteinExistence type="inferred from homology"/>
<dbReference type="GO" id="GO:0008483">
    <property type="term" value="F:transaminase activity"/>
    <property type="evidence" value="ECO:0007669"/>
    <property type="project" value="UniProtKB-KW"/>
</dbReference>
<dbReference type="Proteomes" id="UP000215377">
    <property type="component" value="Unassembled WGS sequence"/>
</dbReference>
<evidence type="ECO:0000256" key="1">
    <source>
        <dbReference type="ARBA" id="ARBA00005384"/>
    </source>
</evidence>
<dbReference type="PANTHER" id="PTHR46577">
    <property type="entry name" value="HTH-TYPE TRANSCRIPTIONAL REGULATORY PROTEIN GABR"/>
    <property type="match status" value="1"/>
</dbReference>
<evidence type="ECO:0000256" key="3">
    <source>
        <dbReference type="ARBA" id="ARBA00023015"/>
    </source>
</evidence>
<comment type="caution">
    <text evidence="7">The sequence shown here is derived from an EMBL/GenBank/DDBJ whole genome shotgun (WGS) entry which is preliminary data.</text>
</comment>
<dbReference type="GO" id="GO:0003677">
    <property type="term" value="F:DNA binding"/>
    <property type="evidence" value="ECO:0007669"/>
    <property type="project" value="UniProtKB-KW"/>
</dbReference>
<comment type="similarity">
    <text evidence="1">In the C-terminal section; belongs to the class-I pyridoxal-phosphate-dependent aminotransferase family.</text>
</comment>
<dbReference type="CDD" id="cd07377">
    <property type="entry name" value="WHTH_GntR"/>
    <property type="match status" value="1"/>
</dbReference>
<dbReference type="InterPro" id="IPR015424">
    <property type="entry name" value="PyrdxlP-dep_Trfase"/>
</dbReference>
<gene>
    <name evidence="7" type="ORF">ATO3_01715</name>
</gene>
<evidence type="ECO:0000313" key="8">
    <source>
        <dbReference type="Proteomes" id="UP000215377"/>
    </source>
</evidence>
<dbReference type="InterPro" id="IPR015421">
    <property type="entry name" value="PyrdxlP-dep_Trfase_major"/>
</dbReference>
<keyword evidence="2" id="KW-0663">Pyridoxal phosphate</keyword>
<dbReference type="GO" id="GO:0030170">
    <property type="term" value="F:pyridoxal phosphate binding"/>
    <property type="evidence" value="ECO:0007669"/>
    <property type="project" value="InterPro"/>
</dbReference>
<evidence type="ECO:0000256" key="5">
    <source>
        <dbReference type="ARBA" id="ARBA00023163"/>
    </source>
</evidence>
<dbReference type="InterPro" id="IPR036390">
    <property type="entry name" value="WH_DNA-bd_sf"/>
</dbReference>
<dbReference type="InterPro" id="IPR051446">
    <property type="entry name" value="HTH_trans_reg/aminotransferase"/>
</dbReference>
<organism evidence="7 8">
    <name type="scientific">Marinibacterium profundimaris</name>
    <dbReference type="NCBI Taxonomy" id="1679460"/>
    <lineage>
        <taxon>Bacteria</taxon>
        <taxon>Pseudomonadati</taxon>
        <taxon>Pseudomonadota</taxon>
        <taxon>Alphaproteobacteria</taxon>
        <taxon>Rhodobacterales</taxon>
        <taxon>Paracoccaceae</taxon>
        <taxon>Marinibacterium</taxon>
    </lineage>
</organism>
<dbReference type="PANTHER" id="PTHR46577:SF1">
    <property type="entry name" value="HTH-TYPE TRANSCRIPTIONAL REGULATORY PROTEIN GABR"/>
    <property type="match status" value="1"/>
</dbReference>
<dbReference type="SMART" id="SM00345">
    <property type="entry name" value="HTH_GNTR"/>
    <property type="match status" value="1"/>
</dbReference>
<dbReference type="Gene3D" id="3.40.640.10">
    <property type="entry name" value="Type I PLP-dependent aspartate aminotransferase-like (Major domain)"/>
    <property type="match status" value="1"/>
</dbReference>
<reference evidence="7 8" key="1">
    <citation type="submission" date="2013-04" db="EMBL/GenBank/DDBJ databases">
        <title>Oceanicola sp. 22II1-22F33 Genome Sequencing.</title>
        <authorList>
            <person name="Lai Q."/>
            <person name="Li G."/>
            <person name="Shao Z."/>
        </authorList>
    </citation>
    <scope>NUCLEOTIDE SEQUENCE [LARGE SCALE GENOMIC DNA]</scope>
    <source>
        <strain evidence="7 8">22II1-22F33</strain>
    </source>
</reference>
<keyword evidence="5" id="KW-0804">Transcription</keyword>
<dbReference type="RefSeq" id="WP_088648065.1">
    <property type="nucleotide sequence ID" value="NZ_AQQR01000001.1"/>
</dbReference>
<evidence type="ECO:0000256" key="2">
    <source>
        <dbReference type="ARBA" id="ARBA00022898"/>
    </source>
</evidence>
<keyword evidence="7" id="KW-0808">Transferase</keyword>
<dbReference type="Gene3D" id="1.10.10.10">
    <property type="entry name" value="Winged helix-like DNA-binding domain superfamily/Winged helix DNA-binding domain"/>
    <property type="match status" value="1"/>
</dbReference>
<dbReference type="OrthoDB" id="9804020at2"/>
<name>A0A225NSZ6_9RHOB</name>
<keyword evidence="4" id="KW-0238">DNA-binding</keyword>
<evidence type="ECO:0000259" key="6">
    <source>
        <dbReference type="PROSITE" id="PS50949"/>
    </source>
</evidence>
<dbReference type="PROSITE" id="PS50949">
    <property type="entry name" value="HTH_GNTR"/>
    <property type="match status" value="1"/>
</dbReference>
<dbReference type="SUPFAM" id="SSF46785">
    <property type="entry name" value="Winged helix' DNA-binding domain"/>
    <property type="match status" value="1"/>
</dbReference>
<dbReference type="EMBL" id="AQQR01000001">
    <property type="protein sequence ID" value="OWU77450.1"/>
    <property type="molecule type" value="Genomic_DNA"/>
</dbReference>
<dbReference type="InterPro" id="IPR036388">
    <property type="entry name" value="WH-like_DNA-bd_sf"/>
</dbReference>
<accession>A0A225NSZ6</accession>
<evidence type="ECO:0000313" key="7">
    <source>
        <dbReference type="EMBL" id="OWU77450.1"/>
    </source>
</evidence>
<keyword evidence="8" id="KW-1185">Reference proteome</keyword>
<keyword evidence="3" id="KW-0805">Transcription regulation</keyword>
<dbReference type="GO" id="GO:0003700">
    <property type="term" value="F:DNA-binding transcription factor activity"/>
    <property type="evidence" value="ECO:0007669"/>
    <property type="project" value="InterPro"/>
</dbReference>
<dbReference type="CDD" id="cd00609">
    <property type="entry name" value="AAT_like"/>
    <property type="match status" value="1"/>
</dbReference>
<dbReference type="Pfam" id="PF00392">
    <property type="entry name" value="GntR"/>
    <property type="match status" value="1"/>
</dbReference>
<dbReference type="SUPFAM" id="SSF53383">
    <property type="entry name" value="PLP-dependent transferases"/>
    <property type="match status" value="1"/>
</dbReference>
<keyword evidence="7" id="KW-0032">Aminotransferase</keyword>
<dbReference type="InterPro" id="IPR004839">
    <property type="entry name" value="Aminotransferase_I/II_large"/>
</dbReference>
<dbReference type="InterPro" id="IPR000524">
    <property type="entry name" value="Tscrpt_reg_HTH_GntR"/>
</dbReference>